<evidence type="ECO:0000256" key="1">
    <source>
        <dbReference type="ARBA" id="ARBA00010080"/>
    </source>
</evidence>
<accession>A0A7S2L1J1</accession>
<dbReference type="AlphaFoldDB" id="A0A7S2L1J1"/>
<dbReference type="PANTHER" id="PTHR12979">
    <property type="entry name" value="CCR4-NOT TRANSCRIPTION COMPLEX SUBUNIT 10"/>
    <property type="match status" value="1"/>
</dbReference>
<gene>
    <name evidence="2" type="ORF">LDAN0321_LOCUS14079</name>
</gene>
<protein>
    <recommendedName>
        <fullName evidence="3">Coatomer subunit epsilon</fullName>
    </recommendedName>
</protein>
<dbReference type="Gene3D" id="1.25.40.10">
    <property type="entry name" value="Tetratricopeptide repeat domain"/>
    <property type="match status" value="1"/>
</dbReference>
<reference evidence="2" key="1">
    <citation type="submission" date="2021-01" db="EMBL/GenBank/DDBJ databases">
        <authorList>
            <person name="Corre E."/>
            <person name="Pelletier E."/>
            <person name="Niang G."/>
            <person name="Scheremetjew M."/>
            <person name="Finn R."/>
            <person name="Kale V."/>
            <person name="Holt S."/>
            <person name="Cochrane G."/>
            <person name="Meng A."/>
            <person name="Brown T."/>
            <person name="Cohen L."/>
        </authorList>
    </citation>
    <scope>NUCLEOTIDE SEQUENCE</scope>
    <source>
        <strain evidence="2">B650</strain>
    </source>
</reference>
<comment type="similarity">
    <text evidence="1">Belongs to the CNOT10 family.</text>
</comment>
<dbReference type="GO" id="GO:0006402">
    <property type="term" value="P:mRNA catabolic process"/>
    <property type="evidence" value="ECO:0007669"/>
    <property type="project" value="TreeGrafter"/>
</dbReference>
<dbReference type="GO" id="GO:0017148">
    <property type="term" value="P:negative regulation of translation"/>
    <property type="evidence" value="ECO:0007669"/>
    <property type="project" value="TreeGrafter"/>
</dbReference>
<dbReference type="InterPro" id="IPR039740">
    <property type="entry name" value="CNOT10"/>
</dbReference>
<proteinExistence type="inferred from homology"/>
<dbReference type="EMBL" id="HBGY01022299">
    <property type="protein sequence ID" value="CAD9593074.1"/>
    <property type="molecule type" value="Transcribed_RNA"/>
</dbReference>
<evidence type="ECO:0008006" key="3">
    <source>
        <dbReference type="Google" id="ProtNLM"/>
    </source>
</evidence>
<evidence type="ECO:0000313" key="2">
    <source>
        <dbReference type="EMBL" id="CAD9593074.1"/>
    </source>
</evidence>
<organism evidence="2">
    <name type="scientific">Leptocylindrus danicus</name>
    <dbReference type="NCBI Taxonomy" id="163516"/>
    <lineage>
        <taxon>Eukaryota</taxon>
        <taxon>Sar</taxon>
        <taxon>Stramenopiles</taxon>
        <taxon>Ochrophyta</taxon>
        <taxon>Bacillariophyta</taxon>
        <taxon>Coscinodiscophyceae</taxon>
        <taxon>Chaetocerotophycidae</taxon>
        <taxon>Leptocylindrales</taxon>
        <taxon>Leptocylindraceae</taxon>
        <taxon>Leptocylindrus</taxon>
    </lineage>
</organism>
<name>A0A7S2L1J1_9STRA</name>
<dbReference type="PANTHER" id="PTHR12979:SF5">
    <property type="entry name" value="CCR4-NOT TRANSCRIPTION COMPLEX SUBUNIT 10"/>
    <property type="match status" value="1"/>
</dbReference>
<dbReference type="InterPro" id="IPR011990">
    <property type="entry name" value="TPR-like_helical_dom_sf"/>
</dbReference>
<sequence>MYGSRKQTEELPLLLSGALGSEEDISQLLRAPLQRALFCLNNALNLCTSGTEKDNMGANMNDHEEAVRILIAYVRLELGDPVVALTMAKLVLSRNVDSPTSISIKRKALARLYACEALCCIGNAPAALHMILKSHMELENDSEQRHPPADPIEKLVDDMSWKMDKGEARALVNVAFSATFAANDELGKAENHAKVALAVNLKSAKARNALLFCLLRRGDTAGALNILRMSR</sequence>
<dbReference type="GO" id="GO:0030014">
    <property type="term" value="C:CCR4-NOT complex"/>
    <property type="evidence" value="ECO:0007669"/>
    <property type="project" value="InterPro"/>
</dbReference>